<dbReference type="Proteomes" id="UP000431744">
    <property type="component" value="Unassembled WGS sequence"/>
</dbReference>
<comment type="caution">
    <text evidence="8">The sequence shown here is derived from an EMBL/GenBank/DDBJ whole genome shotgun (WGS) entry which is preliminary data.</text>
</comment>
<dbReference type="SUPFAM" id="SSF81296">
    <property type="entry name" value="E set domains"/>
    <property type="match status" value="1"/>
</dbReference>
<evidence type="ECO:0000256" key="3">
    <source>
        <dbReference type="ARBA" id="ARBA00022729"/>
    </source>
</evidence>
<evidence type="ECO:0000256" key="5">
    <source>
        <dbReference type="SAM" id="MobiDB-lite"/>
    </source>
</evidence>
<keyword evidence="3" id="KW-0732">Signal</keyword>
<accession>A0A6H9WVY6</accession>
<dbReference type="GO" id="GO:0005507">
    <property type="term" value="F:copper ion binding"/>
    <property type="evidence" value="ECO:0007669"/>
    <property type="project" value="InterPro"/>
</dbReference>
<dbReference type="Pfam" id="PF04234">
    <property type="entry name" value="CopC"/>
    <property type="match status" value="1"/>
</dbReference>
<sequence length="255" mass="25145">MRIITAPTAGASATARSIHVAAAPSSRLARLAITLAAALLAAVIAAFTTLGASPASAHSQLVSSSPASDDSLDTPPSEVSLTFNEDLIDYGGAIEVVDADETDWSDGELTFTGPTVTVGLSADMPAGSYEVHWQVVSADGHPVSGVIPFTVDDASAETPGATNGDAEPDTAGADGLAGATATPAATAGLSGDDVSTDDAASDAGAGLSPWIIVLIVVAVIVVAAAIVFAVRRRPHTGNADATTGASPDAERGTAE</sequence>
<dbReference type="GO" id="GO:0046688">
    <property type="term" value="P:response to copper ion"/>
    <property type="evidence" value="ECO:0007669"/>
    <property type="project" value="InterPro"/>
</dbReference>
<dbReference type="EMBL" id="WBJY01000001">
    <property type="protein sequence ID" value="KAB1650320.1"/>
    <property type="molecule type" value="Genomic_DNA"/>
</dbReference>
<keyword evidence="2" id="KW-0479">Metal-binding</keyword>
<keyword evidence="9" id="KW-1185">Reference proteome</keyword>
<keyword evidence="6" id="KW-1133">Transmembrane helix</keyword>
<dbReference type="GO" id="GO:0005886">
    <property type="term" value="C:plasma membrane"/>
    <property type="evidence" value="ECO:0007669"/>
    <property type="project" value="TreeGrafter"/>
</dbReference>
<dbReference type="PANTHER" id="PTHR34820">
    <property type="entry name" value="INNER MEMBRANE PROTEIN YEBZ"/>
    <property type="match status" value="1"/>
</dbReference>
<protein>
    <submittedName>
        <fullName evidence="8">Copper resistance protein CopC</fullName>
    </submittedName>
</protein>
<feature type="domain" description="CopC" evidence="7">
    <location>
        <begin position="58"/>
        <end position="151"/>
    </location>
</feature>
<keyword evidence="6" id="KW-0812">Transmembrane</keyword>
<evidence type="ECO:0000256" key="6">
    <source>
        <dbReference type="SAM" id="Phobius"/>
    </source>
</evidence>
<evidence type="ECO:0000259" key="7">
    <source>
        <dbReference type="Pfam" id="PF04234"/>
    </source>
</evidence>
<dbReference type="GO" id="GO:0030313">
    <property type="term" value="C:cell envelope"/>
    <property type="evidence" value="ECO:0007669"/>
    <property type="project" value="UniProtKB-SubCell"/>
</dbReference>
<dbReference type="GO" id="GO:0006825">
    <property type="term" value="P:copper ion transport"/>
    <property type="evidence" value="ECO:0007669"/>
    <property type="project" value="InterPro"/>
</dbReference>
<feature type="region of interest" description="Disordered" evidence="5">
    <location>
        <begin position="153"/>
        <end position="178"/>
    </location>
</feature>
<evidence type="ECO:0000313" key="8">
    <source>
        <dbReference type="EMBL" id="KAB1650320.1"/>
    </source>
</evidence>
<comment type="subcellular location">
    <subcellularLocation>
        <location evidence="1">Cell envelope</location>
    </subcellularLocation>
</comment>
<dbReference type="Gene3D" id="2.60.40.1220">
    <property type="match status" value="1"/>
</dbReference>
<evidence type="ECO:0000256" key="4">
    <source>
        <dbReference type="ARBA" id="ARBA00023008"/>
    </source>
</evidence>
<evidence type="ECO:0000313" key="9">
    <source>
        <dbReference type="Proteomes" id="UP000431744"/>
    </source>
</evidence>
<evidence type="ECO:0000256" key="1">
    <source>
        <dbReference type="ARBA" id="ARBA00004196"/>
    </source>
</evidence>
<name>A0A6H9WVY6_9MICO</name>
<organism evidence="8 9">
    <name type="scientific">Pseudoclavibacter endophyticus</name>
    <dbReference type="NCBI Taxonomy" id="1778590"/>
    <lineage>
        <taxon>Bacteria</taxon>
        <taxon>Bacillati</taxon>
        <taxon>Actinomycetota</taxon>
        <taxon>Actinomycetes</taxon>
        <taxon>Micrococcales</taxon>
        <taxon>Microbacteriaceae</taxon>
        <taxon>Pseudoclavibacter</taxon>
    </lineage>
</organism>
<dbReference type="AlphaFoldDB" id="A0A6H9WVY6"/>
<dbReference type="InterPro" id="IPR014755">
    <property type="entry name" value="Cu-Rt/internalin_Ig-like"/>
</dbReference>
<dbReference type="RefSeq" id="WP_158028905.1">
    <property type="nucleotide sequence ID" value="NZ_BMHG01000001.1"/>
</dbReference>
<gene>
    <name evidence="8" type="ORF">F8O04_09075</name>
</gene>
<keyword evidence="4" id="KW-0186">Copper</keyword>
<feature type="transmembrane region" description="Helical" evidence="6">
    <location>
        <begin position="210"/>
        <end position="230"/>
    </location>
</feature>
<feature type="compositionally biased region" description="Low complexity" evidence="5">
    <location>
        <begin position="169"/>
        <end position="178"/>
    </location>
</feature>
<dbReference type="OrthoDB" id="5242236at2"/>
<dbReference type="GO" id="GO:0042597">
    <property type="term" value="C:periplasmic space"/>
    <property type="evidence" value="ECO:0007669"/>
    <property type="project" value="InterPro"/>
</dbReference>
<reference evidence="8 9" key="1">
    <citation type="submission" date="2019-09" db="EMBL/GenBank/DDBJ databases">
        <title>Phylogeny of genus Pseudoclavibacter and closely related genus.</title>
        <authorList>
            <person name="Li Y."/>
        </authorList>
    </citation>
    <scope>NUCLEOTIDE SEQUENCE [LARGE SCALE GENOMIC DNA]</scope>
    <source>
        <strain evidence="8 9">EGI 60007</strain>
    </source>
</reference>
<feature type="region of interest" description="Disordered" evidence="5">
    <location>
        <begin position="236"/>
        <end position="255"/>
    </location>
</feature>
<proteinExistence type="predicted"/>
<dbReference type="PANTHER" id="PTHR34820:SF4">
    <property type="entry name" value="INNER MEMBRANE PROTEIN YEBZ"/>
    <property type="match status" value="1"/>
</dbReference>
<dbReference type="InterPro" id="IPR032694">
    <property type="entry name" value="CopC/D"/>
</dbReference>
<dbReference type="InterPro" id="IPR007348">
    <property type="entry name" value="CopC_dom"/>
</dbReference>
<evidence type="ECO:0000256" key="2">
    <source>
        <dbReference type="ARBA" id="ARBA00022723"/>
    </source>
</evidence>
<dbReference type="InterPro" id="IPR014756">
    <property type="entry name" value="Ig_E-set"/>
</dbReference>
<keyword evidence="6" id="KW-0472">Membrane</keyword>